<comment type="catalytic activity">
    <reaction evidence="9">
        <text>an acyl phosphate + H2O = a carboxylate + phosphate + H(+)</text>
        <dbReference type="Rhea" id="RHEA:14965"/>
        <dbReference type="ChEBI" id="CHEBI:15377"/>
        <dbReference type="ChEBI" id="CHEBI:15378"/>
        <dbReference type="ChEBI" id="CHEBI:29067"/>
        <dbReference type="ChEBI" id="CHEBI:43474"/>
        <dbReference type="ChEBI" id="CHEBI:59918"/>
        <dbReference type="EC" id="3.6.1.7"/>
    </reaction>
</comment>
<dbReference type="GO" id="GO:0051604">
    <property type="term" value="P:protein maturation"/>
    <property type="evidence" value="ECO:0007669"/>
    <property type="project" value="TreeGrafter"/>
</dbReference>
<dbReference type="PROSITE" id="PS51163">
    <property type="entry name" value="YRDC"/>
    <property type="match status" value="1"/>
</dbReference>
<keyword evidence="13" id="KW-1185">Reference proteome</keyword>
<dbReference type="RefSeq" id="WP_154448219.1">
    <property type="nucleotide sequence ID" value="NZ_WIND01000017.1"/>
</dbReference>
<dbReference type="InterPro" id="IPR055128">
    <property type="entry name" value="HypF_C_2"/>
</dbReference>
<dbReference type="Pfam" id="PF17788">
    <property type="entry name" value="HypF_C"/>
    <property type="match status" value="1"/>
</dbReference>
<evidence type="ECO:0000256" key="9">
    <source>
        <dbReference type="PROSITE-ProRule" id="PRU00520"/>
    </source>
</evidence>
<feature type="active site" evidence="9">
    <location>
        <position position="39"/>
    </location>
</feature>
<dbReference type="InterPro" id="IPR004421">
    <property type="entry name" value="Carbamoyltransferase_HypF"/>
</dbReference>
<evidence type="ECO:0000313" key="13">
    <source>
        <dbReference type="Proteomes" id="UP000474957"/>
    </source>
</evidence>
<keyword evidence="6" id="KW-0862">Zinc</keyword>
<reference evidence="12 13" key="1">
    <citation type="submission" date="2019-10" db="EMBL/GenBank/DDBJ databases">
        <title>Cognatihalovulum marinum gen. nov. sp. nov., a new member of the family Rhodobacteraceae isolated from deep seawater of the Northwest Indian Ocean.</title>
        <authorList>
            <person name="Ruan C."/>
            <person name="Wang J."/>
            <person name="Zheng X."/>
            <person name="Song L."/>
            <person name="Zhu Y."/>
            <person name="Huang Y."/>
            <person name="Lu Z."/>
            <person name="Du W."/>
            <person name="Huang L."/>
            <person name="Dai X."/>
        </authorList>
    </citation>
    <scope>NUCLEOTIDE SEQUENCE [LARGE SCALE GENOMIC DNA]</scope>
    <source>
        <strain evidence="12 13">2CG4</strain>
    </source>
</reference>
<dbReference type="Proteomes" id="UP000474957">
    <property type="component" value="Unassembled WGS sequence"/>
</dbReference>
<evidence type="ECO:0000256" key="2">
    <source>
        <dbReference type="ARBA" id="ARBA00008097"/>
    </source>
</evidence>
<evidence type="ECO:0000259" key="11">
    <source>
        <dbReference type="PROSITE" id="PS51163"/>
    </source>
</evidence>
<evidence type="ECO:0000256" key="4">
    <source>
        <dbReference type="ARBA" id="ARBA00022723"/>
    </source>
</evidence>
<keyword evidence="5" id="KW-0863">Zinc-finger</keyword>
<proteinExistence type="inferred from homology"/>
<dbReference type="InterPro" id="IPR051060">
    <property type="entry name" value="Carbamoyltrans_HypF-like"/>
</dbReference>
<dbReference type="Gene3D" id="3.90.870.50">
    <property type="match status" value="1"/>
</dbReference>
<dbReference type="PANTHER" id="PTHR42959">
    <property type="entry name" value="CARBAMOYLTRANSFERASE"/>
    <property type="match status" value="1"/>
</dbReference>
<dbReference type="SUPFAM" id="SSF54975">
    <property type="entry name" value="Acylphosphatase/BLUF domain-like"/>
    <property type="match status" value="1"/>
</dbReference>
<dbReference type="Pfam" id="PF01300">
    <property type="entry name" value="Sua5_yciO_yrdC"/>
    <property type="match status" value="1"/>
</dbReference>
<dbReference type="InterPro" id="IPR017945">
    <property type="entry name" value="DHBP_synth_RibB-like_a/b_dom"/>
</dbReference>
<comment type="similarity">
    <text evidence="2 8">Belongs to the carbamoyltransferase HypF family.</text>
</comment>
<organism evidence="12 13">
    <name type="scientific">Halovulum marinum</name>
    <dbReference type="NCBI Taxonomy" id="2662447"/>
    <lineage>
        <taxon>Bacteria</taxon>
        <taxon>Pseudomonadati</taxon>
        <taxon>Pseudomonadota</taxon>
        <taxon>Alphaproteobacteria</taxon>
        <taxon>Rhodobacterales</taxon>
        <taxon>Paracoccaceae</taxon>
        <taxon>Halovulum</taxon>
    </lineage>
</organism>
<evidence type="ECO:0000256" key="6">
    <source>
        <dbReference type="ARBA" id="ARBA00022833"/>
    </source>
</evidence>
<feature type="domain" description="Acylphosphatase-like" evidence="10">
    <location>
        <begin position="6"/>
        <end position="92"/>
    </location>
</feature>
<dbReference type="Pfam" id="PF22521">
    <property type="entry name" value="HypF_C_2"/>
    <property type="match status" value="1"/>
</dbReference>
<dbReference type="InterPro" id="IPR043129">
    <property type="entry name" value="ATPase_NBD"/>
</dbReference>
<evidence type="ECO:0000313" key="12">
    <source>
        <dbReference type="EMBL" id="MSU91252.1"/>
    </source>
</evidence>
<dbReference type="InterPro" id="IPR011125">
    <property type="entry name" value="Znf_HypF"/>
</dbReference>
<dbReference type="GO" id="GO:0003725">
    <property type="term" value="F:double-stranded RNA binding"/>
    <property type="evidence" value="ECO:0007669"/>
    <property type="project" value="InterPro"/>
</dbReference>
<keyword evidence="9" id="KW-0378">Hydrolase</keyword>
<gene>
    <name evidence="12" type="primary">hypF</name>
    <name evidence="12" type="ORF">GE300_16850</name>
</gene>
<evidence type="ECO:0000256" key="1">
    <source>
        <dbReference type="ARBA" id="ARBA00004711"/>
    </source>
</evidence>
<dbReference type="Gene3D" id="3.30.420.360">
    <property type="match status" value="1"/>
</dbReference>
<evidence type="ECO:0000256" key="3">
    <source>
        <dbReference type="ARBA" id="ARBA00022598"/>
    </source>
</evidence>
<dbReference type="NCBIfam" id="TIGR00143">
    <property type="entry name" value="hypF"/>
    <property type="match status" value="1"/>
</dbReference>
<evidence type="ECO:0000256" key="8">
    <source>
        <dbReference type="PIRNR" id="PIRNR006256"/>
    </source>
</evidence>
<dbReference type="AlphaFoldDB" id="A0A6L5Z5G8"/>
<dbReference type="InterPro" id="IPR017968">
    <property type="entry name" value="Acylphosphatase_CS"/>
</dbReference>
<comment type="pathway">
    <text evidence="1 8">Protein modification; [NiFe] hydrogenase maturation.</text>
</comment>
<comment type="catalytic activity">
    <reaction evidence="7 8">
        <text>C-terminal L-cysteinyl-[HypE protein] + carbamoyl phosphate + ATP + H2O = C-terminal S-carboxamide-L-cysteinyl-[HypE protein] + AMP + phosphate + diphosphate + H(+)</text>
        <dbReference type="Rhea" id="RHEA:55636"/>
        <dbReference type="Rhea" id="RHEA-COMP:14247"/>
        <dbReference type="Rhea" id="RHEA-COMP:14392"/>
        <dbReference type="ChEBI" id="CHEBI:15377"/>
        <dbReference type="ChEBI" id="CHEBI:15378"/>
        <dbReference type="ChEBI" id="CHEBI:30616"/>
        <dbReference type="ChEBI" id="CHEBI:33019"/>
        <dbReference type="ChEBI" id="CHEBI:43474"/>
        <dbReference type="ChEBI" id="CHEBI:58228"/>
        <dbReference type="ChEBI" id="CHEBI:76913"/>
        <dbReference type="ChEBI" id="CHEBI:139126"/>
        <dbReference type="ChEBI" id="CHEBI:456215"/>
    </reaction>
</comment>
<feature type="active site" evidence="9">
    <location>
        <position position="21"/>
    </location>
</feature>
<keyword evidence="4" id="KW-0479">Metal-binding</keyword>
<sequence>MTPLAGERITVRGLVQGVGFRPFVFRIAAACGVRGSVRNTGAGVEIDAFGTGPELALFRRRLSDGPPPLARIDRIEAAPLDARAPDGFRIEPSGGGALHAAATPDAALCDACRAELLDPDDRRHGYAFLNCTHCGPRFSILRALPYDRANTTMAAFAMCAACRAEYDDVADRRFHAQPTACPDCGPALWAERPGDPRRLDGDPVALAARVLLDGGVVALRGLGGFHLACDATDAVAVAALRRRKRRPAKPFALIVRDLSMARRIARVSDAEAAALAAPAAPIVLLDRRPGCALPEGLAPGLNRLGVMLPYSPLHALLLRAADRPLVMTSGNPGGDPQVTGNAAARARLADLADLFVMHDRDIANRVDDSLVQVAGGAVRPLRRARGLAPRPLPLPEGFGPDHPQAIAFGGDLKNAFAVAKAGTAVLSQHVGDLASLATETDLGRTLALFEALYDLGPALIVADAHPGYRSRALAGEAARARRLPLVEVAHHHAHAAACMAEHGVPIDAPPVLALVQDGIGMGPDGALWGCELLRCDYRHAERVAHLRPAPLPGGDLAAREPWRNLLARLGQAGGPETWPPRLRRLLAGHPVEVLRAATARGINAPECTSAGRLFDAVSAAAGICAARQDYEGEAAMRLQAAAEGWLAGQAAAPYRIALSAGAPRPDQIDPAPLWPQIAADLDAGRTAAEIAARFHAGWARVWADAAARAAATTGCRTVFLTGGVFQNRLLAAMLAEYLQAAGLTVHQHAEVPANDGGLALGQIAIALARHRTQRTGG</sequence>
<dbReference type="InterPro" id="IPR036046">
    <property type="entry name" value="Acylphosphatase-like_dom_sf"/>
</dbReference>
<dbReference type="SUPFAM" id="SSF53067">
    <property type="entry name" value="Actin-like ATPase domain"/>
    <property type="match status" value="1"/>
</dbReference>
<dbReference type="InterPro" id="IPR041440">
    <property type="entry name" value="HypF_C"/>
</dbReference>
<dbReference type="InterPro" id="IPR001792">
    <property type="entry name" value="Acylphosphatase-like_dom"/>
</dbReference>
<keyword evidence="12" id="KW-0808">Transferase</keyword>
<dbReference type="GO" id="GO:0016874">
    <property type="term" value="F:ligase activity"/>
    <property type="evidence" value="ECO:0007669"/>
    <property type="project" value="UniProtKB-UniRule"/>
</dbReference>
<accession>A0A6L5Z5G8</accession>
<evidence type="ECO:0000256" key="7">
    <source>
        <dbReference type="ARBA" id="ARBA00048220"/>
    </source>
</evidence>
<dbReference type="PROSITE" id="PS00150">
    <property type="entry name" value="ACYLPHOSPHATASE_1"/>
    <property type="match status" value="1"/>
</dbReference>
<evidence type="ECO:0000259" key="10">
    <source>
        <dbReference type="PROSITE" id="PS51160"/>
    </source>
</evidence>
<dbReference type="Pfam" id="PF00708">
    <property type="entry name" value="Acylphosphatase"/>
    <property type="match status" value="1"/>
</dbReference>
<dbReference type="Gene3D" id="3.30.110.120">
    <property type="match status" value="1"/>
</dbReference>
<dbReference type="PROSITE" id="PS51160">
    <property type="entry name" value="ACYLPHOSPHATASE_3"/>
    <property type="match status" value="1"/>
</dbReference>
<comment type="function">
    <text evidence="8">Involved in the maturation of [NiFe] hydrogenases. Along with HypE, it catalyzes the synthesis of the CN ligands of the active site iron of [NiFe]-hydrogenases. HypF functions as a carbamoyl transferase using carbamoylphosphate as a substrate and transferring the carboxamido moiety in an ATP-dependent reaction to the thiolate of the C-terminal cysteine of HypE yielding a protein-S-carboxamide.</text>
</comment>
<name>A0A6L5Z5G8_9RHOB</name>
<dbReference type="GO" id="GO:0003998">
    <property type="term" value="F:acylphosphatase activity"/>
    <property type="evidence" value="ECO:0007669"/>
    <property type="project" value="UniProtKB-EC"/>
</dbReference>
<comment type="caution">
    <text evidence="12">The sequence shown here is derived from an EMBL/GenBank/DDBJ whole genome shotgun (WGS) entry which is preliminary data.</text>
</comment>
<keyword evidence="3" id="KW-0436">Ligase</keyword>
<dbReference type="UniPathway" id="UPA00335"/>
<dbReference type="Pfam" id="PF07503">
    <property type="entry name" value="zf-HYPF"/>
    <property type="match status" value="2"/>
</dbReference>
<dbReference type="InterPro" id="IPR006070">
    <property type="entry name" value="Sua5-like_dom"/>
</dbReference>
<feature type="domain" description="YrdC-like" evidence="11">
    <location>
        <begin position="201"/>
        <end position="386"/>
    </location>
</feature>
<dbReference type="PIRSF" id="PIRSF006256">
    <property type="entry name" value="CMPcnvr_hdrg_mat"/>
    <property type="match status" value="1"/>
</dbReference>
<dbReference type="GO" id="GO:0016743">
    <property type="term" value="F:carboxyl- or carbamoyltransferase activity"/>
    <property type="evidence" value="ECO:0007669"/>
    <property type="project" value="UniProtKB-UniRule"/>
</dbReference>
<dbReference type="EMBL" id="WIND01000017">
    <property type="protein sequence ID" value="MSU91252.1"/>
    <property type="molecule type" value="Genomic_DNA"/>
</dbReference>
<dbReference type="EC" id="6.2.-.-" evidence="8"/>
<dbReference type="GO" id="GO:0008270">
    <property type="term" value="F:zinc ion binding"/>
    <property type="evidence" value="ECO:0007669"/>
    <property type="project" value="UniProtKB-KW"/>
</dbReference>
<evidence type="ECO:0000256" key="5">
    <source>
        <dbReference type="ARBA" id="ARBA00022771"/>
    </source>
</evidence>
<dbReference type="SUPFAM" id="SSF55821">
    <property type="entry name" value="YrdC/RibB"/>
    <property type="match status" value="1"/>
</dbReference>
<protein>
    <recommendedName>
        <fullName evidence="8">Carbamoyltransferase HypF</fullName>
        <ecNumber evidence="8">6.2.-.-</ecNumber>
    </recommendedName>
</protein>
<dbReference type="Gene3D" id="3.30.420.40">
    <property type="match status" value="1"/>
</dbReference>
<dbReference type="PANTHER" id="PTHR42959:SF1">
    <property type="entry name" value="CARBAMOYLTRANSFERASE HYPF"/>
    <property type="match status" value="1"/>
</dbReference>